<dbReference type="Proteomes" id="UP000276133">
    <property type="component" value="Unassembled WGS sequence"/>
</dbReference>
<organism evidence="1 2">
    <name type="scientific">Brachionus plicatilis</name>
    <name type="common">Marine rotifer</name>
    <name type="synonym">Brachionus muelleri</name>
    <dbReference type="NCBI Taxonomy" id="10195"/>
    <lineage>
        <taxon>Eukaryota</taxon>
        <taxon>Metazoa</taxon>
        <taxon>Spiralia</taxon>
        <taxon>Gnathifera</taxon>
        <taxon>Rotifera</taxon>
        <taxon>Eurotatoria</taxon>
        <taxon>Monogononta</taxon>
        <taxon>Pseudotrocha</taxon>
        <taxon>Ploima</taxon>
        <taxon>Brachionidae</taxon>
        <taxon>Brachionus</taxon>
    </lineage>
</organism>
<proteinExistence type="predicted"/>
<protein>
    <submittedName>
        <fullName evidence="1">Uncharacterized protein</fullName>
    </submittedName>
</protein>
<evidence type="ECO:0000313" key="2">
    <source>
        <dbReference type="Proteomes" id="UP000276133"/>
    </source>
</evidence>
<evidence type="ECO:0000313" key="1">
    <source>
        <dbReference type="EMBL" id="RNA10574.1"/>
    </source>
</evidence>
<comment type="caution">
    <text evidence="1">The sequence shown here is derived from an EMBL/GenBank/DDBJ whole genome shotgun (WGS) entry which is preliminary data.</text>
</comment>
<reference evidence="1 2" key="1">
    <citation type="journal article" date="2018" name="Sci. Rep.">
        <title>Genomic signatures of local adaptation to the degree of environmental predictability in rotifers.</title>
        <authorList>
            <person name="Franch-Gras L."/>
            <person name="Hahn C."/>
            <person name="Garcia-Roger E.M."/>
            <person name="Carmona M.J."/>
            <person name="Serra M."/>
            <person name="Gomez A."/>
        </authorList>
    </citation>
    <scope>NUCLEOTIDE SEQUENCE [LARGE SCALE GENOMIC DNA]</scope>
    <source>
        <strain evidence="1">HYR1</strain>
    </source>
</reference>
<sequence length="70" mass="7956">MSARRFSRFFGQKNLEHRSTHPNRTKTRSAFESSVDYSNASSTKILIFESDCVSVGEVVGQWCWPADLQA</sequence>
<name>A0A3M7QHF6_BRAPC</name>
<dbReference type="AlphaFoldDB" id="A0A3M7QHF6"/>
<gene>
    <name evidence="1" type="ORF">BpHYR1_026487</name>
</gene>
<dbReference type="EMBL" id="REGN01006159">
    <property type="protein sequence ID" value="RNA10574.1"/>
    <property type="molecule type" value="Genomic_DNA"/>
</dbReference>
<accession>A0A3M7QHF6</accession>
<keyword evidence="2" id="KW-1185">Reference proteome</keyword>